<feature type="compositionally biased region" description="Basic and acidic residues" evidence="1">
    <location>
        <begin position="76"/>
        <end position="103"/>
    </location>
</feature>
<organism evidence="2 3">
    <name type="scientific">Dillenia turbinata</name>
    <dbReference type="NCBI Taxonomy" id="194707"/>
    <lineage>
        <taxon>Eukaryota</taxon>
        <taxon>Viridiplantae</taxon>
        <taxon>Streptophyta</taxon>
        <taxon>Embryophyta</taxon>
        <taxon>Tracheophyta</taxon>
        <taxon>Spermatophyta</taxon>
        <taxon>Magnoliopsida</taxon>
        <taxon>eudicotyledons</taxon>
        <taxon>Gunneridae</taxon>
        <taxon>Pentapetalae</taxon>
        <taxon>Dilleniales</taxon>
        <taxon>Dilleniaceae</taxon>
        <taxon>Dillenia</taxon>
    </lineage>
</organism>
<dbReference type="AlphaFoldDB" id="A0AAN8Z2M4"/>
<dbReference type="Proteomes" id="UP001370490">
    <property type="component" value="Unassembled WGS sequence"/>
</dbReference>
<accession>A0AAN8Z2M4</accession>
<reference evidence="2 3" key="1">
    <citation type="submission" date="2023-12" db="EMBL/GenBank/DDBJ databases">
        <title>A high-quality genome assembly for Dillenia turbinata (Dilleniales).</title>
        <authorList>
            <person name="Chanderbali A."/>
        </authorList>
    </citation>
    <scope>NUCLEOTIDE SEQUENCE [LARGE SCALE GENOMIC DNA]</scope>
    <source>
        <strain evidence="2">LSX21</strain>
        <tissue evidence="2">Leaf</tissue>
    </source>
</reference>
<feature type="compositionally biased region" description="Basic and acidic residues" evidence="1">
    <location>
        <begin position="45"/>
        <end position="55"/>
    </location>
</feature>
<gene>
    <name evidence="2" type="ORF">RJ641_010409</name>
</gene>
<feature type="compositionally biased region" description="Basic and acidic residues" evidence="1">
    <location>
        <begin position="136"/>
        <end position="145"/>
    </location>
</feature>
<keyword evidence="3" id="KW-1185">Reference proteome</keyword>
<comment type="caution">
    <text evidence="2">The sequence shown here is derived from an EMBL/GenBank/DDBJ whole genome shotgun (WGS) entry which is preliminary data.</text>
</comment>
<feature type="compositionally biased region" description="Basic and acidic residues" evidence="1">
    <location>
        <begin position="156"/>
        <end position="174"/>
    </location>
</feature>
<feature type="region of interest" description="Disordered" evidence="1">
    <location>
        <begin position="45"/>
        <end position="190"/>
    </location>
</feature>
<evidence type="ECO:0000313" key="2">
    <source>
        <dbReference type="EMBL" id="KAK6924209.1"/>
    </source>
</evidence>
<feature type="region of interest" description="Disordered" evidence="1">
    <location>
        <begin position="1"/>
        <end position="30"/>
    </location>
</feature>
<protein>
    <submittedName>
        <fullName evidence="2">Uncharacterized protein</fullName>
    </submittedName>
</protein>
<feature type="compositionally biased region" description="Basic and acidic residues" evidence="1">
    <location>
        <begin position="110"/>
        <end position="121"/>
    </location>
</feature>
<evidence type="ECO:0000313" key="3">
    <source>
        <dbReference type="Proteomes" id="UP001370490"/>
    </source>
</evidence>
<proteinExistence type="predicted"/>
<name>A0AAN8Z2M4_9MAGN</name>
<sequence>MGACATKPKGLKAEDVQPPEPVAEEQSTVVTEVKEVEVAKEIEVTGEDEVKKESNEVDDQGNKRRSLSLLFQQNEEAAKELTEKEDTRKPENALAEPTKEELPKTQTILEESKTDVPEAEKTITVVEETPIPDAVDAPKEDKTPKTAEATPSTEPQPEKSEEKKNTAEEEKQKSEEEDQIAQIIGDKEAF</sequence>
<dbReference type="EMBL" id="JBAMMX010000017">
    <property type="protein sequence ID" value="KAK6924209.1"/>
    <property type="molecule type" value="Genomic_DNA"/>
</dbReference>
<evidence type="ECO:0000256" key="1">
    <source>
        <dbReference type="SAM" id="MobiDB-lite"/>
    </source>
</evidence>